<dbReference type="GO" id="GO:0004672">
    <property type="term" value="F:protein kinase activity"/>
    <property type="evidence" value="ECO:0007669"/>
    <property type="project" value="InterPro"/>
</dbReference>
<dbReference type="InterPro" id="IPR000719">
    <property type="entry name" value="Prot_kinase_dom"/>
</dbReference>
<protein>
    <recommendedName>
        <fullName evidence="1">Protein kinase domain-containing protein</fullName>
    </recommendedName>
</protein>
<dbReference type="SUPFAM" id="SSF56112">
    <property type="entry name" value="Protein kinase-like (PK-like)"/>
    <property type="match status" value="1"/>
</dbReference>
<dbReference type="EMBL" id="JAPDFR010000006">
    <property type="protein sequence ID" value="KAK0385832.1"/>
    <property type="molecule type" value="Genomic_DNA"/>
</dbReference>
<evidence type="ECO:0000313" key="2">
    <source>
        <dbReference type="EMBL" id="KAK0385832.1"/>
    </source>
</evidence>
<dbReference type="GO" id="GO:0005524">
    <property type="term" value="F:ATP binding"/>
    <property type="evidence" value="ECO:0007669"/>
    <property type="project" value="InterPro"/>
</dbReference>
<dbReference type="Proteomes" id="UP001175261">
    <property type="component" value="Unassembled WGS sequence"/>
</dbReference>
<dbReference type="Pfam" id="PF07714">
    <property type="entry name" value="PK_Tyr_Ser-Thr"/>
    <property type="match status" value="1"/>
</dbReference>
<dbReference type="PROSITE" id="PS50011">
    <property type="entry name" value="PROTEIN_KINASE_DOM"/>
    <property type="match status" value="1"/>
</dbReference>
<accession>A0AA39L6E8</accession>
<keyword evidence="3" id="KW-1185">Reference proteome</keyword>
<dbReference type="PANTHER" id="PTHR37542:SF1">
    <property type="entry name" value="PRION-INHIBITION AND PROPAGATION HELO DOMAIN-CONTAINING PROTEIN"/>
    <property type="match status" value="1"/>
</dbReference>
<feature type="domain" description="Protein kinase" evidence="1">
    <location>
        <begin position="185"/>
        <end position="548"/>
    </location>
</feature>
<sequence length="573" mass="65211">MMELEAITTSIEICWKTGELIVKKCQNYRHAHEEVDERINQVEAIWDKTRQQTDFLRRIDDVLDAEYRRIVDSSIGLLGEKLSKAVTSLYGVLGNEHGKRVGFHGFGIKVRKGKYAFLKETLDEIIKDLEDCHRRFDPTWYLVMRMATPVIDQQLQEMTRIKPTRVNGFADATHSSEVTRATMNRESPLFIARGVRAAIHAPGPPKAIMREYLKMDRTTIPYSTASLATRWSSSKGTNLSFIIDSVYRYPGSSMEDLENDVRNLAKRLTSSDPYTFGLLRCKCPMRAPSGLSANSFELVLHIPEGMGNPKCLRQMLLQHGEQPLPSLTRRLRIAQQLANSISYVHNFNFVHKGVCPESVLLLEDIQGTPRKGQKTLYAFLVGFGNFRAANGDTVLIGDAAWERNIYRHPERQGEFLQDSYRMQHDVYSLGVCLLEIGLWESFVEYDPHTTEPRKPQDSKSYQEFRAWADARRKSDGSKPEMAVSQKTSSQVSHSQRTAVLLREYLLELAEARLPHKMGELYKDVVVACLSSGESEKETSEDELDREAAEDKDGISVGVHYIEEVLDKLARITL</sequence>
<organism evidence="2 3">
    <name type="scientific">Sarocladium strictum</name>
    <name type="common">Black bundle disease fungus</name>
    <name type="synonym">Acremonium strictum</name>
    <dbReference type="NCBI Taxonomy" id="5046"/>
    <lineage>
        <taxon>Eukaryota</taxon>
        <taxon>Fungi</taxon>
        <taxon>Dikarya</taxon>
        <taxon>Ascomycota</taxon>
        <taxon>Pezizomycotina</taxon>
        <taxon>Sordariomycetes</taxon>
        <taxon>Hypocreomycetidae</taxon>
        <taxon>Hypocreales</taxon>
        <taxon>Sarocladiaceae</taxon>
        <taxon>Sarocladium</taxon>
    </lineage>
</organism>
<reference evidence="2" key="1">
    <citation type="submission" date="2022-10" db="EMBL/GenBank/DDBJ databases">
        <title>Determination and structural analysis of whole genome sequence of Sarocladium strictum F4-1.</title>
        <authorList>
            <person name="Hu L."/>
            <person name="Jiang Y."/>
        </authorList>
    </citation>
    <scope>NUCLEOTIDE SEQUENCE</scope>
    <source>
        <strain evidence="2">F4-1</strain>
    </source>
</reference>
<dbReference type="InterPro" id="IPR001245">
    <property type="entry name" value="Ser-Thr/Tyr_kinase_cat_dom"/>
</dbReference>
<dbReference type="Gene3D" id="1.10.510.10">
    <property type="entry name" value="Transferase(Phosphotransferase) domain 1"/>
    <property type="match status" value="1"/>
</dbReference>
<proteinExistence type="predicted"/>
<evidence type="ECO:0000259" key="1">
    <source>
        <dbReference type="PROSITE" id="PS50011"/>
    </source>
</evidence>
<name>A0AA39L6E8_SARSR</name>
<gene>
    <name evidence="2" type="ORF">NLU13_7009</name>
</gene>
<dbReference type="InterPro" id="IPR011009">
    <property type="entry name" value="Kinase-like_dom_sf"/>
</dbReference>
<comment type="caution">
    <text evidence="2">The sequence shown here is derived from an EMBL/GenBank/DDBJ whole genome shotgun (WGS) entry which is preliminary data.</text>
</comment>
<dbReference type="AlphaFoldDB" id="A0AA39L6E8"/>
<dbReference type="PANTHER" id="PTHR37542">
    <property type="entry name" value="HELO DOMAIN-CONTAINING PROTEIN-RELATED"/>
    <property type="match status" value="1"/>
</dbReference>
<evidence type="ECO:0000313" key="3">
    <source>
        <dbReference type="Proteomes" id="UP001175261"/>
    </source>
</evidence>